<reference evidence="2 3" key="1">
    <citation type="submission" date="2014-06" db="EMBL/GenBank/DDBJ databases">
        <title>Evolutionary Origins and Diversification of the Mycorrhizal Mutualists.</title>
        <authorList>
            <consortium name="DOE Joint Genome Institute"/>
            <consortium name="Mycorrhizal Genomics Consortium"/>
            <person name="Kohler A."/>
            <person name="Kuo A."/>
            <person name="Nagy L.G."/>
            <person name="Floudas D."/>
            <person name="Copeland A."/>
            <person name="Barry K.W."/>
            <person name="Cichocki N."/>
            <person name="Veneault-Fourrey C."/>
            <person name="LaButti K."/>
            <person name="Lindquist E.A."/>
            <person name="Lipzen A."/>
            <person name="Lundell T."/>
            <person name="Morin E."/>
            <person name="Murat C."/>
            <person name="Riley R."/>
            <person name="Ohm R."/>
            <person name="Sun H."/>
            <person name="Tunlid A."/>
            <person name="Henrissat B."/>
            <person name="Grigoriev I.V."/>
            <person name="Hibbett D.S."/>
            <person name="Martin F."/>
        </authorList>
    </citation>
    <scope>NUCLEOTIDE SEQUENCE [LARGE SCALE GENOMIC DNA]</scope>
    <source>
        <strain evidence="2 3">FD-325 SS-3</strain>
    </source>
</reference>
<dbReference type="Proteomes" id="UP000053263">
    <property type="component" value="Unassembled WGS sequence"/>
</dbReference>
<feature type="non-terminal residue" evidence="2">
    <location>
        <position position="78"/>
    </location>
</feature>
<keyword evidence="1" id="KW-0472">Membrane</keyword>
<gene>
    <name evidence="2" type="ORF">PLICRDRAFT_95787</name>
</gene>
<proteinExistence type="predicted"/>
<protein>
    <submittedName>
        <fullName evidence="2">Uncharacterized protein</fullName>
    </submittedName>
</protein>
<evidence type="ECO:0000313" key="2">
    <source>
        <dbReference type="EMBL" id="KII83819.1"/>
    </source>
</evidence>
<feature type="transmembrane region" description="Helical" evidence="1">
    <location>
        <begin position="22"/>
        <end position="39"/>
    </location>
</feature>
<feature type="transmembrane region" description="Helical" evidence="1">
    <location>
        <begin position="45"/>
        <end position="62"/>
    </location>
</feature>
<organism evidence="2 3">
    <name type="scientific">Plicaturopsis crispa FD-325 SS-3</name>
    <dbReference type="NCBI Taxonomy" id="944288"/>
    <lineage>
        <taxon>Eukaryota</taxon>
        <taxon>Fungi</taxon>
        <taxon>Dikarya</taxon>
        <taxon>Basidiomycota</taxon>
        <taxon>Agaricomycotina</taxon>
        <taxon>Agaricomycetes</taxon>
        <taxon>Agaricomycetidae</taxon>
        <taxon>Amylocorticiales</taxon>
        <taxon>Amylocorticiaceae</taxon>
        <taxon>Plicatura</taxon>
        <taxon>Plicaturopsis crispa</taxon>
    </lineage>
</organism>
<name>A0A0C9T3F7_PLICR</name>
<dbReference type="EMBL" id="KN832574">
    <property type="protein sequence ID" value="KII83819.1"/>
    <property type="molecule type" value="Genomic_DNA"/>
</dbReference>
<keyword evidence="1" id="KW-1133">Transmembrane helix</keyword>
<dbReference type="HOGENOM" id="CLU_2628664_0_0_1"/>
<keyword evidence="1" id="KW-0812">Transmembrane</keyword>
<evidence type="ECO:0000313" key="3">
    <source>
        <dbReference type="Proteomes" id="UP000053263"/>
    </source>
</evidence>
<keyword evidence="3" id="KW-1185">Reference proteome</keyword>
<sequence>VYSEGFCLNGATYIFLDYKPHAGAHALSIICLLITLRLFLLLPAIIFRSVISGVVLLFYVLFRVQYTYCRQAQLDLSS</sequence>
<dbReference type="AlphaFoldDB" id="A0A0C9T3F7"/>
<accession>A0A0C9T3F7</accession>
<feature type="non-terminal residue" evidence="2">
    <location>
        <position position="1"/>
    </location>
</feature>
<evidence type="ECO:0000256" key="1">
    <source>
        <dbReference type="SAM" id="Phobius"/>
    </source>
</evidence>